<keyword evidence="3" id="KW-1185">Reference proteome</keyword>
<dbReference type="EMBL" id="LXQA010433643">
    <property type="protein sequence ID" value="MCI51554.1"/>
    <property type="molecule type" value="Genomic_DNA"/>
</dbReference>
<name>A0A392STL2_9FABA</name>
<organism evidence="2 3">
    <name type="scientific">Trifolium medium</name>
    <dbReference type="NCBI Taxonomy" id="97028"/>
    <lineage>
        <taxon>Eukaryota</taxon>
        <taxon>Viridiplantae</taxon>
        <taxon>Streptophyta</taxon>
        <taxon>Embryophyta</taxon>
        <taxon>Tracheophyta</taxon>
        <taxon>Spermatophyta</taxon>
        <taxon>Magnoliopsida</taxon>
        <taxon>eudicotyledons</taxon>
        <taxon>Gunneridae</taxon>
        <taxon>Pentapetalae</taxon>
        <taxon>rosids</taxon>
        <taxon>fabids</taxon>
        <taxon>Fabales</taxon>
        <taxon>Fabaceae</taxon>
        <taxon>Papilionoideae</taxon>
        <taxon>50 kb inversion clade</taxon>
        <taxon>NPAAA clade</taxon>
        <taxon>Hologalegina</taxon>
        <taxon>IRL clade</taxon>
        <taxon>Trifolieae</taxon>
        <taxon>Trifolium</taxon>
    </lineage>
</organism>
<evidence type="ECO:0000313" key="3">
    <source>
        <dbReference type="Proteomes" id="UP000265520"/>
    </source>
</evidence>
<evidence type="ECO:0000256" key="1">
    <source>
        <dbReference type="SAM" id="MobiDB-lite"/>
    </source>
</evidence>
<feature type="non-terminal residue" evidence="2">
    <location>
        <position position="1"/>
    </location>
</feature>
<reference evidence="2 3" key="1">
    <citation type="journal article" date="2018" name="Front. Plant Sci.">
        <title>Red Clover (Trifolium pratense) and Zigzag Clover (T. medium) - A Picture of Genomic Similarities and Differences.</title>
        <authorList>
            <person name="Dluhosova J."/>
            <person name="Istvanek J."/>
            <person name="Nedelnik J."/>
            <person name="Repkova J."/>
        </authorList>
    </citation>
    <scope>NUCLEOTIDE SEQUENCE [LARGE SCALE GENOMIC DNA]</scope>
    <source>
        <strain evidence="3">cv. 10/8</strain>
        <tissue evidence="2">Leaf</tissue>
    </source>
</reference>
<protein>
    <submittedName>
        <fullName evidence="2">Uncharacterized protein</fullName>
    </submittedName>
</protein>
<proteinExistence type="predicted"/>
<accession>A0A392STL2</accession>
<dbReference type="AlphaFoldDB" id="A0A392STL2"/>
<feature type="region of interest" description="Disordered" evidence="1">
    <location>
        <begin position="16"/>
        <end position="41"/>
    </location>
</feature>
<comment type="caution">
    <text evidence="2">The sequence shown here is derived from an EMBL/GenBank/DDBJ whole genome shotgun (WGS) entry which is preliminary data.</text>
</comment>
<dbReference type="Proteomes" id="UP000265520">
    <property type="component" value="Unassembled WGS sequence"/>
</dbReference>
<sequence>KIDRVIQALEAEVTEEGGVEGVGDGAGENVQMEGFDESASI</sequence>
<evidence type="ECO:0000313" key="2">
    <source>
        <dbReference type="EMBL" id="MCI51554.1"/>
    </source>
</evidence>